<evidence type="ECO:0000256" key="7">
    <source>
        <dbReference type="SAM" id="Phobius"/>
    </source>
</evidence>
<evidence type="ECO:0000256" key="4">
    <source>
        <dbReference type="ARBA" id="ARBA00022692"/>
    </source>
</evidence>
<evidence type="ECO:0000313" key="9">
    <source>
        <dbReference type="Proteomes" id="UP000236162"/>
    </source>
</evidence>
<dbReference type="InterPro" id="IPR006042">
    <property type="entry name" value="Xan_ur_permease"/>
</dbReference>
<evidence type="ECO:0000256" key="5">
    <source>
        <dbReference type="ARBA" id="ARBA00022989"/>
    </source>
</evidence>
<evidence type="ECO:0000256" key="2">
    <source>
        <dbReference type="ARBA" id="ARBA00008821"/>
    </source>
</evidence>
<proteinExistence type="inferred from homology"/>
<feature type="transmembrane region" description="Helical" evidence="7">
    <location>
        <begin position="199"/>
        <end position="219"/>
    </location>
</feature>
<comment type="similarity">
    <text evidence="2">Belongs to the nucleobase:cation symporter-2 (NCS2) (TC 2.A.40) family.</text>
</comment>
<protein>
    <submittedName>
        <fullName evidence="8">Uracil transporter</fullName>
    </submittedName>
</protein>
<feature type="transmembrane region" description="Helical" evidence="7">
    <location>
        <begin position="169"/>
        <end position="187"/>
    </location>
</feature>
<feature type="transmembrane region" description="Helical" evidence="7">
    <location>
        <begin position="226"/>
        <end position="245"/>
    </location>
</feature>
<dbReference type="Pfam" id="PF00860">
    <property type="entry name" value="Xan_ur_permease"/>
    <property type="match status" value="1"/>
</dbReference>
<evidence type="ECO:0000313" key="8">
    <source>
        <dbReference type="EMBL" id="GBF03012.1"/>
    </source>
</evidence>
<gene>
    <name evidence="8" type="primary">uraA</name>
    <name evidence="8" type="ORF">LPPLD21_02567</name>
</gene>
<feature type="transmembrane region" description="Helical" evidence="7">
    <location>
        <begin position="381"/>
        <end position="403"/>
    </location>
</feature>
<keyword evidence="5 7" id="KW-1133">Transmembrane helix</keyword>
<evidence type="ECO:0000256" key="1">
    <source>
        <dbReference type="ARBA" id="ARBA00004141"/>
    </source>
</evidence>
<organism evidence="8 9">
    <name type="scientific">Lactiplantibacillus paraplantarum</name>
    <dbReference type="NCBI Taxonomy" id="60520"/>
    <lineage>
        <taxon>Bacteria</taxon>
        <taxon>Bacillati</taxon>
        <taxon>Bacillota</taxon>
        <taxon>Bacilli</taxon>
        <taxon>Lactobacillales</taxon>
        <taxon>Lactobacillaceae</taxon>
        <taxon>Lactiplantibacillus</taxon>
    </lineage>
</organism>
<dbReference type="PANTHER" id="PTHR42810">
    <property type="entry name" value="PURINE PERMEASE C1399.01C-RELATED"/>
    <property type="match status" value="1"/>
</dbReference>
<dbReference type="PROSITE" id="PS01116">
    <property type="entry name" value="XANTH_URACIL_PERMASE"/>
    <property type="match status" value="1"/>
</dbReference>
<feature type="transmembrane region" description="Helical" evidence="7">
    <location>
        <begin position="265"/>
        <end position="286"/>
    </location>
</feature>
<name>A0ABQ0ND56_9LACO</name>
<evidence type="ECO:0000256" key="3">
    <source>
        <dbReference type="ARBA" id="ARBA00022448"/>
    </source>
</evidence>
<dbReference type="PANTHER" id="PTHR42810:SF2">
    <property type="entry name" value="PURINE PERMEASE C1399.01C-RELATED"/>
    <property type="match status" value="1"/>
</dbReference>
<keyword evidence="9" id="KW-1185">Reference proteome</keyword>
<keyword evidence="3" id="KW-0813">Transport</keyword>
<dbReference type="NCBIfam" id="TIGR00801">
    <property type="entry name" value="ncs2"/>
    <property type="match status" value="1"/>
</dbReference>
<feature type="transmembrane region" description="Helical" evidence="7">
    <location>
        <begin position="352"/>
        <end position="375"/>
    </location>
</feature>
<accession>A0ABQ0ND56</accession>
<dbReference type="EMBL" id="BDOR01000019">
    <property type="protein sequence ID" value="GBF03012.1"/>
    <property type="molecule type" value="Genomic_DNA"/>
</dbReference>
<reference evidence="8 9" key="1">
    <citation type="submission" date="2017-04" db="EMBL/GenBank/DDBJ databases">
        <title>In vitro and in silico characterization of Lactobacillus paraplantarum D2-1, a starter culture for soymilk fermentation.</title>
        <authorList>
            <person name="Endo A."/>
            <person name="Sasaki F."/>
            <person name="Maeno S."/>
            <person name="Kanesaki Y."/>
            <person name="Kubota E."/>
            <person name="Torres G.A."/>
            <person name="Tomita S."/>
            <person name="Nakagawa J."/>
        </authorList>
    </citation>
    <scope>NUCLEOTIDE SEQUENCE [LARGE SCALE GENOMIC DNA]</scope>
    <source>
        <strain evidence="8 9">D2-1</strain>
    </source>
</reference>
<dbReference type="InterPro" id="IPR006043">
    <property type="entry name" value="NCS2"/>
</dbReference>
<feature type="transmembrane region" description="Helical" evidence="7">
    <location>
        <begin position="89"/>
        <end position="105"/>
    </location>
</feature>
<sequence>MNGRTLFKGVVRNFGQPSRFEWWAVFCFAIISKKGCVMAKKAAFHNDEVVLDIHDRPKLGSWLGLSVQHLFSMFGSTVLVPILVGLNPGIALFSSGVGTLMYILITRGKIPAYMGSSFSFIVVMQSLMKTAGYPAIAQGTVAVGCVYLLVSLLVTLIGSDWIDKALPPIVVGPIVMVIGLSLAGTAAKDATINGSSYDIKYFGVAMATMLLTVIFNMYLRGFMSLVPILLGIVCGYIIAVLAGIVDFTGVEKAQWFAMPAFQLPFISYHPGIYWGAILSMAPIAFVTMSEHMGHIMVLNKLTKRNFFKDPGLNHTLAGDGTASIIAGFVGGPPVTSYGENIGVLAITRVHSIYVLGGAAFFAIVFSFVGKLSALIESIPSPVIGGVSFLLFGVIASSGMRILIDNKVDFNQKRNLMIASAILVIGIGNAYLQMGSFQFSGLAVATVLGIAMNLVLPKTAVNEK</sequence>
<comment type="caution">
    <text evidence="8">The sequence shown here is derived from an EMBL/GenBank/DDBJ whole genome shotgun (WGS) entry which is preliminary data.</text>
</comment>
<comment type="subcellular location">
    <subcellularLocation>
        <location evidence="1">Membrane</location>
        <topology evidence="1">Multi-pass membrane protein</topology>
    </subcellularLocation>
</comment>
<evidence type="ECO:0000256" key="6">
    <source>
        <dbReference type="ARBA" id="ARBA00023136"/>
    </source>
</evidence>
<feature type="transmembrane region" description="Helical" evidence="7">
    <location>
        <begin position="135"/>
        <end position="157"/>
    </location>
</feature>
<feature type="transmembrane region" description="Helical" evidence="7">
    <location>
        <begin position="415"/>
        <end position="431"/>
    </location>
</feature>
<keyword evidence="4 7" id="KW-0812">Transmembrane</keyword>
<feature type="transmembrane region" description="Helical" evidence="7">
    <location>
        <begin position="437"/>
        <end position="455"/>
    </location>
</feature>
<dbReference type="Proteomes" id="UP000236162">
    <property type="component" value="Unassembled WGS sequence"/>
</dbReference>
<keyword evidence="6 7" id="KW-0472">Membrane</keyword>